<comment type="caution">
    <text evidence="6">The sequence shown here is derived from an EMBL/GenBank/DDBJ whole genome shotgun (WGS) entry which is preliminary data.</text>
</comment>
<dbReference type="InterPro" id="IPR001892">
    <property type="entry name" value="Ribosomal_uS13"/>
</dbReference>
<accession>A0ABX4MG29</accession>
<evidence type="ECO:0000256" key="4">
    <source>
        <dbReference type="ARBA" id="ARBA00035315"/>
    </source>
</evidence>
<keyword evidence="7" id="KW-1185">Reference proteome</keyword>
<dbReference type="InterPro" id="IPR027437">
    <property type="entry name" value="Rbsml_uS13_C"/>
</dbReference>
<comment type="similarity">
    <text evidence="1 5">Belongs to the universal ribosomal protein uS13 family.</text>
</comment>
<evidence type="ECO:0000256" key="1">
    <source>
        <dbReference type="ARBA" id="ARBA00008080"/>
    </source>
</evidence>
<sequence length="114" mass="13347">MQIYGIRIPENRNIFIALQTLYGIGKSLSHLILSLLSINPKILVRMLSSSERYKLIHFIENNLTLENILRYKVSSDINNLKRINCYRGIRHKVGLPVRGQRTRTNAHTRKYSRL</sequence>
<dbReference type="PANTHER" id="PTHR10871">
    <property type="entry name" value="30S RIBOSOMAL PROTEIN S13/40S RIBOSOMAL PROTEIN S18"/>
    <property type="match status" value="1"/>
</dbReference>
<dbReference type="PANTHER" id="PTHR10871:SF1">
    <property type="entry name" value="SMALL RIBOSOMAL SUBUNIT PROTEIN US13M"/>
    <property type="match status" value="1"/>
</dbReference>
<evidence type="ECO:0000256" key="2">
    <source>
        <dbReference type="ARBA" id="ARBA00022980"/>
    </source>
</evidence>
<name>A0ABX4MG29_9HYPH</name>
<gene>
    <name evidence="6" type="primary">rpsM</name>
    <name evidence="6" type="ORF">magneo_231</name>
</gene>
<evidence type="ECO:0000313" key="7">
    <source>
        <dbReference type="Proteomes" id="UP000228684"/>
    </source>
</evidence>
<evidence type="ECO:0000256" key="5">
    <source>
        <dbReference type="RuleBase" id="RU003830"/>
    </source>
</evidence>
<dbReference type="Pfam" id="PF00416">
    <property type="entry name" value="Ribosomal_S13"/>
    <property type="match status" value="1"/>
</dbReference>
<dbReference type="Gene3D" id="4.10.910.10">
    <property type="entry name" value="30s ribosomal protein s13, domain 2"/>
    <property type="match status" value="1"/>
</dbReference>
<dbReference type="GO" id="GO:0005840">
    <property type="term" value="C:ribosome"/>
    <property type="evidence" value="ECO:0007669"/>
    <property type="project" value="UniProtKB-KW"/>
</dbReference>
<evidence type="ECO:0000313" key="6">
    <source>
        <dbReference type="EMBL" id="PIM95268.1"/>
    </source>
</evidence>
<dbReference type="EMBL" id="NXGM01000070">
    <property type="protein sequence ID" value="PIM95268.1"/>
    <property type="molecule type" value="Genomic_DNA"/>
</dbReference>
<keyword evidence="3 5" id="KW-0687">Ribonucleoprotein</keyword>
<organism evidence="6 7">
    <name type="scientific">Candidatus Hodgkinia cicadicola</name>
    <dbReference type="NCBI Taxonomy" id="573658"/>
    <lineage>
        <taxon>Bacteria</taxon>
        <taxon>Pseudomonadati</taxon>
        <taxon>Pseudomonadota</taxon>
        <taxon>Alphaproteobacteria</taxon>
        <taxon>Hyphomicrobiales</taxon>
        <taxon>Candidatus Hodgkinia</taxon>
    </lineage>
</organism>
<reference evidence="6" key="1">
    <citation type="submission" date="2017-09" db="EMBL/GenBank/DDBJ databases">
        <authorList>
            <person name="Campbell M.A."/>
            <person name="Lukasik P."/>
            <person name="Simon C."/>
            <person name="McCutcheon J.P."/>
        </authorList>
    </citation>
    <scope>NUCLEOTIDE SEQUENCE [LARGE SCALE GENOMIC DNA]</scope>
    <source>
        <strain evidence="6">MAGNEO</strain>
    </source>
</reference>
<keyword evidence="2 5" id="KW-0689">Ribosomal protein</keyword>
<proteinExistence type="inferred from homology"/>
<evidence type="ECO:0000256" key="3">
    <source>
        <dbReference type="ARBA" id="ARBA00023274"/>
    </source>
</evidence>
<dbReference type="PROSITE" id="PS00646">
    <property type="entry name" value="RIBOSOMAL_S13_1"/>
    <property type="match status" value="1"/>
</dbReference>
<dbReference type="InterPro" id="IPR010979">
    <property type="entry name" value="Ribosomal_uS13-like_H2TH"/>
</dbReference>
<dbReference type="PROSITE" id="PS50159">
    <property type="entry name" value="RIBOSOMAL_S13_2"/>
    <property type="match status" value="1"/>
</dbReference>
<dbReference type="Gene3D" id="1.10.8.50">
    <property type="match status" value="1"/>
</dbReference>
<protein>
    <recommendedName>
        <fullName evidence="4">30S ribosomal protein S13</fullName>
    </recommendedName>
</protein>
<dbReference type="PIRSF" id="PIRSF002134">
    <property type="entry name" value="Ribosomal_S13"/>
    <property type="match status" value="1"/>
</dbReference>
<dbReference type="SUPFAM" id="SSF46946">
    <property type="entry name" value="S13-like H2TH domain"/>
    <property type="match status" value="1"/>
</dbReference>
<dbReference type="Proteomes" id="UP000228684">
    <property type="component" value="Unassembled WGS sequence"/>
</dbReference>
<dbReference type="InterPro" id="IPR018269">
    <property type="entry name" value="Ribosomal_uS13_CS"/>
</dbReference>